<sequence>MNRNAGSRAYLHYNGRKNYKKNELKPFQKEQWVIPAEKSAAFVCQMERVLDVYQREYDPMYPVVCKDESPKQIIDYKKFIGQDGKHYQDSEYIRKGVAELFIAFEPLAGYREMSVEDDHKAYTWVYFIARLMDTIYKNAKMVTWVMDNFSTHKPENFYAVFPAQTAKAYLDRMNFVYTPKHGSWLNMAEIEFSVITRQEFDRPFADKEDVKKVVLKWVNKRNQNKKGANWQFKTKDARVKLAKLYPTL</sequence>
<gene>
    <name evidence="2" type="ORF">EWM59_23210</name>
</gene>
<dbReference type="InterPro" id="IPR038717">
    <property type="entry name" value="Tc1-like_DDE_dom"/>
</dbReference>
<dbReference type="NCBIfam" id="NF033545">
    <property type="entry name" value="transpos_IS630"/>
    <property type="match status" value="1"/>
</dbReference>
<accession>A0A4Q5LUL6</accession>
<dbReference type="RefSeq" id="WP_130023643.1">
    <property type="nucleotide sequence ID" value="NZ_SEWF01000052.1"/>
</dbReference>
<name>A0A4Q5LUL6_9BACT</name>
<dbReference type="InterPro" id="IPR047655">
    <property type="entry name" value="Transpos_IS630-like"/>
</dbReference>
<dbReference type="AlphaFoldDB" id="A0A4Q5LUL6"/>
<dbReference type="EMBL" id="SEWF01000052">
    <property type="protein sequence ID" value="RYU93189.1"/>
    <property type="molecule type" value="Genomic_DNA"/>
</dbReference>
<evidence type="ECO:0000313" key="3">
    <source>
        <dbReference type="Proteomes" id="UP000293162"/>
    </source>
</evidence>
<reference evidence="2 3" key="1">
    <citation type="submission" date="2019-02" db="EMBL/GenBank/DDBJ databases">
        <title>Bacterial novel species Emticicia sp. 17J42-9 isolated from soil.</title>
        <authorList>
            <person name="Jung H.-Y."/>
        </authorList>
    </citation>
    <scope>NUCLEOTIDE SEQUENCE [LARGE SCALE GENOMIC DNA]</scope>
    <source>
        <strain evidence="2 3">17J42-9</strain>
    </source>
</reference>
<dbReference type="OrthoDB" id="165456at2"/>
<dbReference type="Pfam" id="PF13358">
    <property type="entry name" value="DDE_3"/>
    <property type="match status" value="1"/>
</dbReference>
<protein>
    <submittedName>
        <fullName evidence="2">IS630 family transposase</fullName>
    </submittedName>
</protein>
<proteinExistence type="predicted"/>
<feature type="domain" description="Tc1-like transposase DDE" evidence="1">
    <location>
        <begin position="62"/>
        <end position="210"/>
    </location>
</feature>
<comment type="caution">
    <text evidence="2">The sequence shown here is derived from an EMBL/GenBank/DDBJ whole genome shotgun (WGS) entry which is preliminary data.</text>
</comment>
<dbReference type="Proteomes" id="UP000293162">
    <property type="component" value="Unassembled WGS sequence"/>
</dbReference>
<keyword evidence="3" id="KW-1185">Reference proteome</keyword>
<evidence type="ECO:0000259" key="1">
    <source>
        <dbReference type="Pfam" id="PF13358"/>
    </source>
</evidence>
<organism evidence="2 3">
    <name type="scientific">Emticicia agri</name>
    <dbReference type="NCBI Taxonomy" id="2492393"/>
    <lineage>
        <taxon>Bacteria</taxon>
        <taxon>Pseudomonadati</taxon>
        <taxon>Bacteroidota</taxon>
        <taxon>Cytophagia</taxon>
        <taxon>Cytophagales</taxon>
        <taxon>Leadbetterellaceae</taxon>
        <taxon>Emticicia</taxon>
    </lineage>
</organism>
<evidence type="ECO:0000313" key="2">
    <source>
        <dbReference type="EMBL" id="RYU93189.1"/>
    </source>
</evidence>